<evidence type="ECO:0000313" key="1">
    <source>
        <dbReference type="EMBL" id="AOM77495.1"/>
    </source>
</evidence>
<gene>
    <name evidence="1" type="ORF">BFS30_10135</name>
</gene>
<accession>A0A1D7QFU0</accession>
<evidence type="ECO:0000313" key="2">
    <source>
        <dbReference type="Proteomes" id="UP000094313"/>
    </source>
</evidence>
<dbReference type="EMBL" id="CP017141">
    <property type="protein sequence ID" value="AOM77495.1"/>
    <property type="molecule type" value="Genomic_DNA"/>
</dbReference>
<reference evidence="1 2" key="1">
    <citation type="submission" date="2016-08" db="EMBL/GenBank/DDBJ databases">
        <authorList>
            <person name="Seilhamer J.J."/>
        </authorList>
    </citation>
    <scope>NUCLEOTIDE SEQUENCE [LARGE SCALE GENOMIC DNA]</scope>
    <source>
        <strain evidence="1 2">DX4</strain>
    </source>
</reference>
<dbReference type="KEGG" id="psty:BFS30_10135"/>
<protein>
    <submittedName>
        <fullName evidence="1">Uncharacterized protein</fullName>
    </submittedName>
</protein>
<name>A0A1D7QFU0_9SPHI</name>
<organism evidence="1 2">
    <name type="scientific">Pedobacter steynii</name>
    <dbReference type="NCBI Taxonomy" id="430522"/>
    <lineage>
        <taxon>Bacteria</taxon>
        <taxon>Pseudomonadati</taxon>
        <taxon>Bacteroidota</taxon>
        <taxon>Sphingobacteriia</taxon>
        <taxon>Sphingobacteriales</taxon>
        <taxon>Sphingobacteriaceae</taxon>
        <taxon>Pedobacter</taxon>
    </lineage>
</organism>
<sequence length="71" mass="8399">MDMLVFKHVLVFYKCKYMYLNIKTFGFLCKILIEKRKGFLQKEFLDPEQVLPELIIGVSKILLNNPLSAQF</sequence>
<dbReference type="Proteomes" id="UP000094313">
    <property type="component" value="Chromosome"/>
</dbReference>
<dbReference type="AlphaFoldDB" id="A0A1D7QFU0"/>
<proteinExistence type="predicted"/>
<keyword evidence="2" id="KW-1185">Reference proteome</keyword>